<dbReference type="AlphaFoldDB" id="A0A2X0NE70"/>
<sequence>MKSMALVPKDCEESTLRSAQDLGARSEPGADLGARSEPGAPAQDLGARSEPGT</sequence>
<organism evidence="2 3">
    <name type="scientific">Microbotryum saponariae</name>
    <dbReference type="NCBI Taxonomy" id="289078"/>
    <lineage>
        <taxon>Eukaryota</taxon>
        <taxon>Fungi</taxon>
        <taxon>Dikarya</taxon>
        <taxon>Basidiomycota</taxon>
        <taxon>Pucciniomycotina</taxon>
        <taxon>Microbotryomycetes</taxon>
        <taxon>Microbotryales</taxon>
        <taxon>Microbotryaceae</taxon>
        <taxon>Microbotryum</taxon>
    </lineage>
</organism>
<dbReference type="Proteomes" id="UP000249723">
    <property type="component" value="Unassembled WGS sequence"/>
</dbReference>
<evidence type="ECO:0000313" key="3">
    <source>
        <dbReference type="Proteomes" id="UP000249723"/>
    </source>
</evidence>
<reference evidence="3" key="1">
    <citation type="submission" date="2016-10" db="EMBL/GenBank/DDBJ databases">
        <authorList>
            <person name="Jeantristanb JTB J.-T."/>
            <person name="Ricardo R."/>
        </authorList>
    </citation>
    <scope>NUCLEOTIDE SEQUENCE [LARGE SCALE GENOMIC DNA]</scope>
</reference>
<evidence type="ECO:0000313" key="2">
    <source>
        <dbReference type="EMBL" id="SDA03626.1"/>
    </source>
</evidence>
<dbReference type="EMBL" id="FMWP01000128">
    <property type="protein sequence ID" value="SDA03626.1"/>
    <property type="molecule type" value="Genomic_DNA"/>
</dbReference>
<keyword evidence="3" id="KW-1185">Reference proteome</keyword>
<protein>
    <submittedName>
        <fullName evidence="2">BZ3500_MvSof-1268-A1-R1_C139g00745 protein</fullName>
    </submittedName>
</protein>
<gene>
    <name evidence="2" type="ORF">BZ3500_MVSOF-1268-A1-R1_C139G00745</name>
</gene>
<feature type="region of interest" description="Disordered" evidence="1">
    <location>
        <begin position="1"/>
        <end position="53"/>
    </location>
</feature>
<name>A0A2X0NE70_9BASI</name>
<accession>A0A2X0NE70</accession>
<evidence type="ECO:0000256" key="1">
    <source>
        <dbReference type="SAM" id="MobiDB-lite"/>
    </source>
</evidence>
<proteinExistence type="predicted"/>